<name>A0A2A4F4S9_9BURK</name>
<evidence type="ECO:0000313" key="3">
    <source>
        <dbReference type="Proteomes" id="UP000218022"/>
    </source>
</evidence>
<reference evidence="2 3" key="1">
    <citation type="submission" date="2017-01" db="EMBL/GenBank/DDBJ databases">
        <title>Whole-Genome Shotgun Sequencing of Two beta-Proteobacterial Species in Search of the Bulgecin Biosynthetic Cluster.</title>
        <authorList>
            <person name="Horsman M.E."/>
            <person name="Marous D.R."/>
            <person name="Li R."/>
            <person name="Oliver R.A."/>
            <person name="Byun B."/>
            <person name="Emrich S.J."/>
            <person name="Boggess B."/>
            <person name="Townsend C.A."/>
            <person name="Mobashery S."/>
        </authorList>
    </citation>
    <scope>NUCLEOTIDE SEQUENCE [LARGE SCALE GENOMIC DNA]</scope>
    <source>
        <strain evidence="2 3">ATCC 31363</strain>
    </source>
</reference>
<sequence>MYSHRLQPIGGRPLRHVTLPNPEVLIMQIAKAVIGLAALVGVSGAYADGFVVTQSMSNGREMRLLEHTSECGGGPGAFIYRAGKRVDQTCNVRITPAGATIILPAFEPHMFVPRDTLYQNSNS</sequence>
<feature type="transmembrane region" description="Helical" evidence="1">
    <location>
        <begin position="29"/>
        <end position="53"/>
    </location>
</feature>
<keyword evidence="1" id="KW-1133">Transmembrane helix</keyword>
<accession>A0A2A4F4S9</accession>
<keyword evidence="1" id="KW-0472">Membrane</keyword>
<comment type="caution">
    <text evidence="2">The sequence shown here is derived from an EMBL/GenBank/DDBJ whole genome shotgun (WGS) entry which is preliminary data.</text>
</comment>
<dbReference type="Proteomes" id="UP000218022">
    <property type="component" value="Unassembled WGS sequence"/>
</dbReference>
<evidence type="ECO:0000313" key="2">
    <source>
        <dbReference type="EMBL" id="PCE27977.1"/>
    </source>
</evidence>
<organism evidence="2 3">
    <name type="scientific">Paraburkholderia acidicola</name>
    <dbReference type="NCBI Taxonomy" id="1912599"/>
    <lineage>
        <taxon>Bacteria</taxon>
        <taxon>Pseudomonadati</taxon>
        <taxon>Pseudomonadota</taxon>
        <taxon>Betaproteobacteria</taxon>
        <taxon>Burkholderiales</taxon>
        <taxon>Burkholderiaceae</taxon>
        <taxon>Paraburkholderia</taxon>
    </lineage>
</organism>
<proteinExistence type="predicted"/>
<dbReference type="EMBL" id="MTZV01000002">
    <property type="protein sequence ID" value="PCE27977.1"/>
    <property type="molecule type" value="Genomic_DNA"/>
</dbReference>
<protein>
    <submittedName>
        <fullName evidence="2">Uncharacterized protein</fullName>
    </submittedName>
</protein>
<gene>
    <name evidence="2" type="ORF">BWP39_05585</name>
</gene>
<evidence type="ECO:0000256" key="1">
    <source>
        <dbReference type="SAM" id="Phobius"/>
    </source>
</evidence>
<dbReference type="AlphaFoldDB" id="A0A2A4F4S9"/>
<keyword evidence="1" id="KW-0812">Transmembrane</keyword>